<keyword evidence="3" id="KW-0808">Transferase</keyword>
<dbReference type="Gene3D" id="3.90.220.20">
    <property type="entry name" value="DNA methylase specificity domains"/>
    <property type="match status" value="1"/>
</dbReference>
<keyword evidence="9" id="KW-0255">Endonuclease</keyword>
<comment type="catalytic activity">
    <reaction evidence="7">
        <text>a 2'-deoxyadenosine in DNA + S-adenosyl-L-methionine = an N(6)-methyl-2'-deoxyadenosine in DNA + S-adenosyl-L-homocysteine + H(+)</text>
        <dbReference type="Rhea" id="RHEA:15197"/>
        <dbReference type="Rhea" id="RHEA-COMP:12418"/>
        <dbReference type="Rhea" id="RHEA-COMP:12419"/>
        <dbReference type="ChEBI" id="CHEBI:15378"/>
        <dbReference type="ChEBI" id="CHEBI:57856"/>
        <dbReference type="ChEBI" id="CHEBI:59789"/>
        <dbReference type="ChEBI" id="CHEBI:90615"/>
        <dbReference type="ChEBI" id="CHEBI:90616"/>
        <dbReference type="EC" id="2.1.1.72"/>
    </reaction>
</comment>
<dbReference type="PRINTS" id="PR00507">
    <property type="entry name" value="N12N6MTFRASE"/>
</dbReference>
<dbReference type="Pfam" id="PF02384">
    <property type="entry name" value="N6_Mtase"/>
    <property type="match status" value="1"/>
</dbReference>
<accession>A0A4Y9F6L6</accession>
<organism evidence="9 10">
    <name type="scientific">Rothia nasimurium</name>
    <dbReference type="NCBI Taxonomy" id="85336"/>
    <lineage>
        <taxon>Bacteria</taxon>
        <taxon>Bacillati</taxon>
        <taxon>Actinomycetota</taxon>
        <taxon>Actinomycetes</taxon>
        <taxon>Micrococcales</taxon>
        <taxon>Micrococcaceae</taxon>
        <taxon>Rothia</taxon>
    </lineage>
</organism>
<dbReference type="GO" id="GO:0032259">
    <property type="term" value="P:methylation"/>
    <property type="evidence" value="ECO:0007669"/>
    <property type="project" value="UniProtKB-KW"/>
</dbReference>
<dbReference type="InterPro" id="IPR002052">
    <property type="entry name" value="DNA_methylase_N6_adenine_CS"/>
</dbReference>
<dbReference type="SUPFAM" id="SSF53335">
    <property type="entry name" value="S-adenosyl-L-methionine-dependent methyltransferases"/>
    <property type="match status" value="1"/>
</dbReference>
<dbReference type="Proteomes" id="UP000297951">
    <property type="component" value="Unassembled WGS sequence"/>
</dbReference>
<reference evidence="9 10" key="1">
    <citation type="submission" date="2019-03" db="EMBL/GenBank/DDBJ databases">
        <title>Diversity of the mouse oral microbiome.</title>
        <authorList>
            <person name="Joseph S."/>
            <person name="Aduse-Opoku J."/>
            <person name="Curtis M."/>
            <person name="Wade W."/>
            <person name="Hashim A."/>
        </authorList>
    </citation>
    <scope>NUCLEOTIDE SEQUENCE [LARGE SCALE GENOMIC DNA]</scope>
    <source>
        <strain evidence="10">irhom_31</strain>
    </source>
</reference>
<keyword evidence="6" id="KW-0238">DNA-binding</keyword>
<evidence type="ECO:0000256" key="1">
    <source>
        <dbReference type="ARBA" id="ARBA00011900"/>
    </source>
</evidence>
<evidence type="ECO:0000313" key="9">
    <source>
        <dbReference type="EMBL" id="TFU23428.1"/>
    </source>
</evidence>
<dbReference type="PROSITE" id="PS00092">
    <property type="entry name" value="N6_MTASE"/>
    <property type="match status" value="1"/>
</dbReference>
<sequence length="1022" mass="116895">MITKSNLKTALLSLGFEQCGKKLYGVYNPLRGEAIEVDFEAEKIVYPETLRVNEKQTTNFSHPENFVVLECVFRLLQKGYRPEHIELEKRWKLGHEAKGGRADICVYDANGENVITIIECKTPGAEYNREYRKILADGGQLFSYRQQEGSAQWLCLYTTDFIENSVVHQAEVIPVFDDPEKKKQKLKDGTITLYQEATTVSQLFSVWKETYGQLRRGDLIFNSEASAYNVQVLPLRKKYLKEFSESDASKIVNQFEEILRHNNVSDKENAFNKLIALFICKLVDEYEKTDNDIVDFQYRLGVDTYENLQDRLQLLHKKGMEEFMKEEMFYVSSAYPEELFKNYTKENRKKAIEDLSEVIRKLKYYSNNDFAFKDVHNEELFLQNSKVLIEVVQLFERHRIVYPSKHQFLGDLFEQLLNKGFKQNEGQFFTPMPITRFIWDSLPLERFVQRVAENKYPRIIDYACGSGHFLTEAVSAVNSVLGADVSTSTQEEARNNQWVRNHIHGIEKDYRLARVSKVSLFMNGAGEGTIVFGDGLDNHPDQGINNHHFDILVANPPYSVKAFKQHLHLTHNTSQVIHAVSDTGGEIETLFIERMAQLLKAQGLAAIILPSSFLTNEPKSYAAAREVLMKNFMIRAVVQLGSKTFAATGTNTVVLFLEKYTTPPEQIHLIDDTVQSILSGADLAGWDDEAIFSAYLSRIHVAEDEYRAIVIDQNATVEYIEKIDYFKNYWVTFNDSKAWIDFTKKKIFKELSKDEKEQRRLIRFYTHARTLEQEKLRYFALSHNCQTLVITAPSENKLQKEFLGYDWSNRKGSEGIKIIKPGGMLYDEKDRQAPGTLAAAIRTSFAGQKHEVSTEKKKYLSFIDTSELFNFSRPSFANVITLTADKKISVNSVYPLITLGKLVNVDIRKGETITQQSAGEGDVKVVAGGKQHAYLTDKANREAHVITVSASGANAGYVNYWAEPIFASDCTTIQASERVTTRWVFFYLKFIQEQIISTLQRGAAQPHVYPWVVGSSPTGRTQ</sequence>
<dbReference type="Gene3D" id="3.40.50.150">
    <property type="entry name" value="Vaccinia Virus protein VP39"/>
    <property type="match status" value="1"/>
</dbReference>
<dbReference type="AlphaFoldDB" id="A0A4Y9F6L6"/>
<evidence type="ECO:0000256" key="6">
    <source>
        <dbReference type="ARBA" id="ARBA00023125"/>
    </source>
</evidence>
<keyword evidence="9" id="KW-0540">Nuclease</keyword>
<dbReference type="EC" id="2.1.1.72" evidence="1"/>
<dbReference type="GO" id="GO:0009307">
    <property type="term" value="P:DNA restriction-modification system"/>
    <property type="evidence" value="ECO:0007669"/>
    <property type="project" value="UniProtKB-KW"/>
</dbReference>
<feature type="domain" description="DNA methylase adenine-specific" evidence="8">
    <location>
        <begin position="406"/>
        <end position="678"/>
    </location>
</feature>
<name>A0A4Y9F6L6_9MICC</name>
<evidence type="ECO:0000256" key="7">
    <source>
        <dbReference type="ARBA" id="ARBA00047942"/>
    </source>
</evidence>
<gene>
    <name evidence="9" type="ORF">E4U03_03190</name>
</gene>
<keyword evidence="2" id="KW-0489">Methyltransferase</keyword>
<keyword evidence="5" id="KW-0680">Restriction system</keyword>
<dbReference type="GO" id="GO:0009007">
    <property type="term" value="F:site-specific DNA-methyltransferase (adenine-specific) activity"/>
    <property type="evidence" value="ECO:0007669"/>
    <property type="project" value="UniProtKB-EC"/>
</dbReference>
<dbReference type="InterPro" id="IPR029063">
    <property type="entry name" value="SAM-dependent_MTases_sf"/>
</dbReference>
<dbReference type="CDD" id="cd17291">
    <property type="entry name" value="RMtype1_S_MgeORF438P-TRD-CR_like"/>
    <property type="match status" value="1"/>
</dbReference>
<evidence type="ECO:0000313" key="10">
    <source>
        <dbReference type="Proteomes" id="UP000297951"/>
    </source>
</evidence>
<dbReference type="InterPro" id="IPR051537">
    <property type="entry name" value="DNA_Adenine_Mtase"/>
</dbReference>
<evidence type="ECO:0000256" key="5">
    <source>
        <dbReference type="ARBA" id="ARBA00022747"/>
    </source>
</evidence>
<evidence type="ECO:0000256" key="2">
    <source>
        <dbReference type="ARBA" id="ARBA00022603"/>
    </source>
</evidence>
<dbReference type="OrthoDB" id="9784823at2"/>
<dbReference type="InterPro" id="IPR003356">
    <property type="entry name" value="DNA_methylase_A-5"/>
</dbReference>
<dbReference type="PANTHER" id="PTHR42933:SF3">
    <property type="entry name" value="TYPE I RESTRICTION ENZYME MJAVIII METHYLASE SUBUNIT"/>
    <property type="match status" value="1"/>
</dbReference>
<evidence type="ECO:0000259" key="8">
    <source>
        <dbReference type="Pfam" id="PF02384"/>
    </source>
</evidence>
<evidence type="ECO:0000256" key="3">
    <source>
        <dbReference type="ARBA" id="ARBA00022679"/>
    </source>
</evidence>
<dbReference type="SUPFAM" id="SSF116734">
    <property type="entry name" value="DNA methylase specificity domain"/>
    <property type="match status" value="1"/>
</dbReference>
<protein>
    <recommendedName>
        <fullName evidence="1">site-specific DNA-methyltransferase (adenine-specific)</fullName>
        <ecNumber evidence="1">2.1.1.72</ecNumber>
    </recommendedName>
</protein>
<comment type="caution">
    <text evidence="9">The sequence shown here is derived from an EMBL/GenBank/DDBJ whole genome shotgun (WGS) entry which is preliminary data.</text>
</comment>
<keyword evidence="9" id="KW-0378">Hydrolase</keyword>
<dbReference type="PANTHER" id="PTHR42933">
    <property type="entry name" value="SLR6095 PROTEIN"/>
    <property type="match status" value="1"/>
</dbReference>
<dbReference type="EMBL" id="SPQC01000008">
    <property type="protein sequence ID" value="TFU23428.1"/>
    <property type="molecule type" value="Genomic_DNA"/>
</dbReference>
<evidence type="ECO:0000256" key="4">
    <source>
        <dbReference type="ARBA" id="ARBA00022691"/>
    </source>
</evidence>
<dbReference type="GO" id="GO:0004519">
    <property type="term" value="F:endonuclease activity"/>
    <property type="evidence" value="ECO:0007669"/>
    <property type="project" value="UniProtKB-KW"/>
</dbReference>
<dbReference type="GO" id="GO:0003677">
    <property type="term" value="F:DNA binding"/>
    <property type="evidence" value="ECO:0007669"/>
    <property type="project" value="UniProtKB-KW"/>
</dbReference>
<keyword evidence="4" id="KW-0949">S-adenosyl-L-methionine</keyword>
<dbReference type="InterPro" id="IPR044946">
    <property type="entry name" value="Restrct_endonuc_typeI_TRD_sf"/>
</dbReference>
<dbReference type="GO" id="GO:0008170">
    <property type="term" value="F:N-methyltransferase activity"/>
    <property type="evidence" value="ECO:0007669"/>
    <property type="project" value="InterPro"/>
</dbReference>
<proteinExistence type="predicted"/>